<keyword evidence="2" id="KW-1185">Reference proteome</keyword>
<accession>A0ABP5KU17</accession>
<evidence type="ECO:0000313" key="1">
    <source>
        <dbReference type="EMBL" id="GAA2137087.1"/>
    </source>
</evidence>
<dbReference type="EMBL" id="BAAAPF010000181">
    <property type="protein sequence ID" value="GAA2137087.1"/>
    <property type="molecule type" value="Genomic_DNA"/>
</dbReference>
<comment type="caution">
    <text evidence="1">The sequence shown here is derived from an EMBL/GenBank/DDBJ whole genome shotgun (WGS) entry which is preliminary data.</text>
</comment>
<proteinExistence type="predicted"/>
<gene>
    <name evidence="1" type="ORF">GCM10009802_46090</name>
</gene>
<evidence type="ECO:0000313" key="2">
    <source>
        <dbReference type="Proteomes" id="UP001500443"/>
    </source>
</evidence>
<protein>
    <submittedName>
        <fullName evidence="1">Uncharacterized protein</fullName>
    </submittedName>
</protein>
<reference evidence="2" key="1">
    <citation type="journal article" date="2019" name="Int. J. Syst. Evol. Microbiol.">
        <title>The Global Catalogue of Microorganisms (GCM) 10K type strain sequencing project: providing services to taxonomists for standard genome sequencing and annotation.</title>
        <authorList>
            <consortium name="The Broad Institute Genomics Platform"/>
            <consortium name="The Broad Institute Genome Sequencing Center for Infectious Disease"/>
            <person name="Wu L."/>
            <person name="Ma J."/>
        </authorList>
    </citation>
    <scope>NUCLEOTIDE SEQUENCE [LARGE SCALE GENOMIC DNA]</scope>
    <source>
        <strain evidence="2">JCM 15481</strain>
    </source>
</reference>
<dbReference type="Proteomes" id="UP001500443">
    <property type="component" value="Unassembled WGS sequence"/>
</dbReference>
<sequence length="132" mass="13686">MSAAFMANTVAPYLRADGPSEVRKAMLSAASFLCYLTGWMAVDEGLHGLAQQYYAKGLELAGASADHTAYCHILRGMSVQAVDLGHGSAARRLADAAAAASPTTGPRMRAFFAGQQAHSPTPPPKSGTNSGM</sequence>
<name>A0ABP5KU17_9ACTN</name>
<organism evidence="1 2">
    <name type="scientific">Streptomyces synnematoformans</name>
    <dbReference type="NCBI Taxonomy" id="415721"/>
    <lineage>
        <taxon>Bacteria</taxon>
        <taxon>Bacillati</taxon>
        <taxon>Actinomycetota</taxon>
        <taxon>Actinomycetes</taxon>
        <taxon>Kitasatosporales</taxon>
        <taxon>Streptomycetaceae</taxon>
        <taxon>Streptomyces</taxon>
    </lineage>
</organism>